<gene>
    <name evidence="2" type="ORF">SG35_017655</name>
</gene>
<dbReference type="Pfam" id="PF05016">
    <property type="entry name" value="ParE_toxin"/>
    <property type="match status" value="1"/>
</dbReference>
<dbReference type="RefSeq" id="WP_152646682.1">
    <property type="nucleotide sequence ID" value="NZ_CP059735.1"/>
</dbReference>
<dbReference type="KEGG" id="tact:SG35_017655"/>
<keyword evidence="3" id="KW-1185">Reference proteome</keyword>
<reference evidence="2 3" key="2">
    <citation type="journal article" date="2022" name="Mar. Drugs">
        <title>Bioassay-Guided Fractionation Leads to the Detection of Cholic Acid Generated by the Rare Thalassomonas sp.</title>
        <authorList>
            <person name="Pheiffer F."/>
            <person name="Schneider Y.K."/>
            <person name="Hansen E.H."/>
            <person name="Andersen J.H."/>
            <person name="Isaksson J."/>
            <person name="Busche T."/>
            <person name="R C."/>
            <person name="Kalinowski J."/>
            <person name="Zyl L.V."/>
            <person name="Trindade M."/>
        </authorList>
    </citation>
    <scope>NUCLEOTIDE SEQUENCE [LARGE SCALE GENOMIC DNA]</scope>
    <source>
        <strain evidence="2 3">A5K-106</strain>
    </source>
</reference>
<name>A0AAE9YKW4_9GAMM</name>
<dbReference type="AlphaFoldDB" id="A0AAE9YKW4"/>
<dbReference type="InterPro" id="IPR035093">
    <property type="entry name" value="RelE/ParE_toxin_dom_sf"/>
</dbReference>
<accession>A0AAE9YKW4</accession>
<sequence>MSDYLLSCNAKEDLKRIYAYGVAEFGEKKAESYFYAFFDKFEQIASSPYLYQTVDHIRPGYRRCVCGRDSIYYRVINNTTEIMAVIGEQETDLWL</sequence>
<keyword evidence="1" id="KW-1277">Toxin-antitoxin system</keyword>
<organism evidence="2 3">
    <name type="scientific">Thalassomonas actiniarum</name>
    <dbReference type="NCBI Taxonomy" id="485447"/>
    <lineage>
        <taxon>Bacteria</taxon>
        <taxon>Pseudomonadati</taxon>
        <taxon>Pseudomonadota</taxon>
        <taxon>Gammaproteobacteria</taxon>
        <taxon>Alteromonadales</taxon>
        <taxon>Colwelliaceae</taxon>
        <taxon>Thalassomonas</taxon>
    </lineage>
</organism>
<dbReference type="Proteomes" id="UP000032568">
    <property type="component" value="Chromosome"/>
</dbReference>
<reference evidence="2 3" key="1">
    <citation type="journal article" date="2015" name="Genome Announc.">
        <title>Draft Genome Sequences of Marine Isolates of Thalassomonas viridans and Thalassomonas actiniarum.</title>
        <authorList>
            <person name="Olonade I."/>
            <person name="van Zyl L.J."/>
            <person name="Trindade M."/>
        </authorList>
    </citation>
    <scope>NUCLEOTIDE SEQUENCE [LARGE SCALE GENOMIC DNA]</scope>
    <source>
        <strain evidence="2 3">A5K-106</strain>
    </source>
</reference>
<evidence type="ECO:0000313" key="2">
    <source>
        <dbReference type="EMBL" id="WDD97167.1"/>
    </source>
</evidence>
<evidence type="ECO:0000313" key="3">
    <source>
        <dbReference type="Proteomes" id="UP000032568"/>
    </source>
</evidence>
<protein>
    <submittedName>
        <fullName evidence="2">Type II toxin-antitoxin system RelE/ParE family toxin</fullName>
    </submittedName>
</protein>
<dbReference type="InterPro" id="IPR007712">
    <property type="entry name" value="RelE/ParE_toxin"/>
</dbReference>
<dbReference type="Gene3D" id="3.30.2310.20">
    <property type="entry name" value="RelE-like"/>
    <property type="match status" value="1"/>
</dbReference>
<dbReference type="EMBL" id="CP059735">
    <property type="protein sequence ID" value="WDD97167.1"/>
    <property type="molecule type" value="Genomic_DNA"/>
</dbReference>
<proteinExistence type="predicted"/>
<evidence type="ECO:0000256" key="1">
    <source>
        <dbReference type="ARBA" id="ARBA00022649"/>
    </source>
</evidence>